<proteinExistence type="inferred from homology"/>
<dbReference type="PANTHER" id="PTHR30629">
    <property type="entry name" value="PROPHAGE INTEGRASE"/>
    <property type="match status" value="1"/>
</dbReference>
<reference evidence="6 7" key="1">
    <citation type="submission" date="2019-02" db="EMBL/GenBank/DDBJ databases">
        <title>Genomic Encyclopedia of Type Strains, Phase IV (KMG-IV): sequencing the most valuable type-strain genomes for metagenomic binning, comparative biology and taxonomic classification.</title>
        <authorList>
            <person name="Goeker M."/>
        </authorList>
    </citation>
    <scope>NUCLEOTIDE SEQUENCE [LARGE SCALE GENOMIC DNA]</scope>
    <source>
        <strain evidence="6 7">DSM 19570</strain>
    </source>
</reference>
<dbReference type="Pfam" id="PF00589">
    <property type="entry name" value="Phage_integrase"/>
    <property type="match status" value="1"/>
</dbReference>
<sequence>MALTEAAVRKTVCPPDKKFVRVFDGGPCPGLYLEVSSASRRWFLKYSRPADKQQTRLALGIHPVVTLAAARENGLQARRLLAEGVDPVQQRREAQRASEAAAHTLRLAIERSVELDKPKWSADYLSRYVAAAERDIYPRLGDTPVGDLTAPMLLQMVRSIEARGVRDTASFCVRIIKRALQVALAEGQVERNCANDLEGVMAPKPPTKHAEALLDVEPLRQCYASLTGAAVVVAACKVLMLTAQRPGNIRLMKWDQLDLDKGLWTIPSSEMKRSVEHKANGDPHVVPLGRQAVEILRGLKASHNPVSPLVFQGRNDPRKGLSDATLGACFDRTGFGQSAHGVRASFRTVMAEAGVRPDVLEAQLAHAPRTALGRAYDRTQFLAQRAEAVQQYGDLIAP</sequence>
<protein>
    <submittedName>
        <fullName evidence="6">Integrase</fullName>
    </submittedName>
</protein>
<keyword evidence="4" id="KW-0233">DNA recombination</keyword>
<evidence type="ECO:0000256" key="4">
    <source>
        <dbReference type="ARBA" id="ARBA00023172"/>
    </source>
</evidence>
<evidence type="ECO:0000256" key="3">
    <source>
        <dbReference type="ARBA" id="ARBA00023125"/>
    </source>
</evidence>
<evidence type="ECO:0000313" key="6">
    <source>
        <dbReference type="EMBL" id="RZT95305.1"/>
    </source>
</evidence>
<dbReference type="CDD" id="cd00801">
    <property type="entry name" value="INT_P4_C"/>
    <property type="match status" value="1"/>
</dbReference>
<dbReference type="SUPFAM" id="SSF56349">
    <property type="entry name" value="DNA breaking-rejoining enzymes"/>
    <property type="match status" value="1"/>
</dbReference>
<dbReference type="InterPro" id="IPR053876">
    <property type="entry name" value="Phage_int_M"/>
</dbReference>
<keyword evidence="3" id="KW-0238">DNA-binding</keyword>
<dbReference type="Gene3D" id="1.10.443.10">
    <property type="entry name" value="Intergrase catalytic core"/>
    <property type="match status" value="1"/>
</dbReference>
<comment type="similarity">
    <text evidence="1">Belongs to the 'phage' integrase family.</text>
</comment>
<feature type="domain" description="Tyr recombinase" evidence="5">
    <location>
        <begin position="203"/>
        <end position="389"/>
    </location>
</feature>
<organism evidence="6 7">
    <name type="scientific">Rivibacter subsaxonicus</name>
    <dbReference type="NCBI Taxonomy" id="457575"/>
    <lineage>
        <taxon>Bacteria</taxon>
        <taxon>Pseudomonadati</taxon>
        <taxon>Pseudomonadota</taxon>
        <taxon>Betaproteobacteria</taxon>
        <taxon>Burkholderiales</taxon>
        <taxon>Rivibacter</taxon>
    </lineage>
</organism>
<dbReference type="RefSeq" id="WP_130433613.1">
    <property type="nucleotide sequence ID" value="NZ_SHKP01000007.1"/>
</dbReference>
<dbReference type="InterPro" id="IPR013762">
    <property type="entry name" value="Integrase-like_cat_sf"/>
</dbReference>
<dbReference type="GO" id="GO:0015074">
    <property type="term" value="P:DNA integration"/>
    <property type="evidence" value="ECO:0007669"/>
    <property type="project" value="UniProtKB-KW"/>
</dbReference>
<dbReference type="Proteomes" id="UP000293671">
    <property type="component" value="Unassembled WGS sequence"/>
</dbReference>
<dbReference type="GO" id="GO:0003677">
    <property type="term" value="F:DNA binding"/>
    <property type="evidence" value="ECO:0007669"/>
    <property type="project" value="UniProtKB-KW"/>
</dbReference>
<dbReference type="Gene3D" id="3.30.160.390">
    <property type="entry name" value="Integrase, DNA-binding domain"/>
    <property type="match status" value="1"/>
</dbReference>
<evidence type="ECO:0000259" key="5">
    <source>
        <dbReference type="PROSITE" id="PS51898"/>
    </source>
</evidence>
<dbReference type="Gene3D" id="1.10.150.130">
    <property type="match status" value="1"/>
</dbReference>
<keyword evidence="7" id="KW-1185">Reference proteome</keyword>
<dbReference type="InterPro" id="IPR025166">
    <property type="entry name" value="Integrase_DNA_bind_dom"/>
</dbReference>
<dbReference type="OrthoDB" id="9775880at2"/>
<gene>
    <name evidence="6" type="ORF">EV670_3058</name>
</gene>
<dbReference type="Pfam" id="PF22022">
    <property type="entry name" value="Phage_int_M"/>
    <property type="match status" value="1"/>
</dbReference>
<dbReference type="InterPro" id="IPR002104">
    <property type="entry name" value="Integrase_catalytic"/>
</dbReference>
<dbReference type="InterPro" id="IPR011010">
    <property type="entry name" value="DNA_brk_join_enz"/>
</dbReference>
<keyword evidence="2" id="KW-0229">DNA integration</keyword>
<dbReference type="EMBL" id="SHKP01000007">
    <property type="protein sequence ID" value="RZT95305.1"/>
    <property type="molecule type" value="Genomic_DNA"/>
</dbReference>
<dbReference type="InterPro" id="IPR010998">
    <property type="entry name" value="Integrase_recombinase_N"/>
</dbReference>
<name>A0A4V2FSS7_9BURK</name>
<dbReference type="PROSITE" id="PS51898">
    <property type="entry name" value="TYR_RECOMBINASE"/>
    <property type="match status" value="1"/>
</dbReference>
<evidence type="ECO:0000256" key="1">
    <source>
        <dbReference type="ARBA" id="ARBA00008857"/>
    </source>
</evidence>
<dbReference type="Pfam" id="PF13356">
    <property type="entry name" value="Arm-DNA-bind_3"/>
    <property type="match status" value="1"/>
</dbReference>
<dbReference type="GO" id="GO:0006310">
    <property type="term" value="P:DNA recombination"/>
    <property type="evidence" value="ECO:0007669"/>
    <property type="project" value="UniProtKB-KW"/>
</dbReference>
<comment type="caution">
    <text evidence="6">The sequence shown here is derived from an EMBL/GenBank/DDBJ whole genome shotgun (WGS) entry which is preliminary data.</text>
</comment>
<evidence type="ECO:0000256" key="2">
    <source>
        <dbReference type="ARBA" id="ARBA00022908"/>
    </source>
</evidence>
<dbReference type="PANTHER" id="PTHR30629:SF2">
    <property type="entry name" value="PROPHAGE INTEGRASE INTS-RELATED"/>
    <property type="match status" value="1"/>
</dbReference>
<accession>A0A4V2FSS7</accession>
<evidence type="ECO:0000313" key="7">
    <source>
        <dbReference type="Proteomes" id="UP000293671"/>
    </source>
</evidence>
<dbReference type="InterPro" id="IPR050808">
    <property type="entry name" value="Phage_Integrase"/>
</dbReference>
<dbReference type="InterPro" id="IPR038488">
    <property type="entry name" value="Integrase_DNA-bd_sf"/>
</dbReference>
<dbReference type="AlphaFoldDB" id="A0A4V2FSS7"/>